<feature type="transmembrane region" description="Helical" evidence="1">
    <location>
        <begin position="247"/>
        <end position="276"/>
    </location>
</feature>
<evidence type="ECO:0000256" key="1">
    <source>
        <dbReference type="SAM" id="Phobius"/>
    </source>
</evidence>
<keyword evidence="1" id="KW-0472">Membrane</keyword>
<keyword evidence="3" id="KW-1185">Reference proteome</keyword>
<feature type="transmembrane region" description="Helical" evidence="1">
    <location>
        <begin position="39"/>
        <end position="61"/>
    </location>
</feature>
<feature type="transmembrane region" description="Helical" evidence="1">
    <location>
        <begin position="119"/>
        <end position="137"/>
    </location>
</feature>
<accession>A0A8S4MYB1</accession>
<keyword evidence="1" id="KW-0812">Transmembrane</keyword>
<feature type="transmembrane region" description="Helical" evidence="1">
    <location>
        <begin position="143"/>
        <end position="165"/>
    </location>
</feature>
<dbReference type="Proteomes" id="UP000749559">
    <property type="component" value="Unassembled WGS sequence"/>
</dbReference>
<feature type="transmembrane region" description="Helical" evidence="1">
    <location>
        <begin position="305"/>
        <end position="326"/>
    </location>
</feature>
<protein>
    <submittedName>
        <fullName evidence="2">Uncharacterized protein</fullName>
    </submittedName>
</protein>
<gene>
    <name evidence="2" type="ORF">OFUS_LOCUS865</name>
</gene>
<feature type="transmembrane region" description="Helical" evidence="1">
    <location>
        <begin position="177"/>
        <end position="199"/>
    </location>
</feature>
<feature type="transmembrane region" description="Helical" evidence="1">
    <location>
        <begin position="211"/>
        <end position="235"/>
    </location>
</feature>
<feature type="transmembrane region" description="Helical" evidence="1">
    <location>
        <begin position="366"/>
        <end position="389"/>
    </location>
</feature>
<organism evidence="2 3">
    <name type="scientific">Owenia fusiformis</name>
    <name type="common">Polychaete worm</name>
    <dbReference type="NCBI Taxonomy" id="6347"/>
    <lineage>
        <taxon>Eukaryota</taxon>
        <taxon>Metazoa</taxon>
        <taxon>Spiralia</taxon>
        <taxon>Lophotrochozoa</taxon>
        <taxon>Annelida</taxon>
        <taxon>Polychaeta</taxon>
        <taxon>Sedentaria</taxon>
        <taxon>Canalipalpata</taxon>
        <taxon>Sabellida</taxon>
        <taxon>Oweniida</taxon>
        <taxon>Oweniidae</taxon>
        <taxon>Owenia</taxon>
    </lineage>
</organism>
<sequence>MANDSKNNVTWWDDIMTNYSKNSDSWWDGRNPFNDEDHIYWAVHMGTFAILAVIHIATLLYHRKNWHRKWLPGEKACTNLIHPELTIYPAPPSEQVANSPSYQWKECLRFKLTMLERPMILDIVHWIGMFIIIICIWSRSKELIIGTSFVALFDFMQFVYMIKLYPDPKPTKFRIQLTYAVIAGFPMGTIGKMVLALSMDGYIQLYEVLGVYQYVFEAIAGIILIISIIAIFALCDKSSNHDDDASACTCFILTGIIILIFACAGVAMAVMSYLYMKQQNIRVDDLKTMLNIDDNSAVLKSCPCWTWAFLVIWIPLMIASLVFLYVSSKDYGFYFIPDYITLHGFYLSTVILAYHLDTFDGTTMPLITNGYMLFPLIMCLVLTVIYHLVDVHGMTRQMTDVHGMTRQMKKEGYELFRVTGQTRRDIEHLFKSTWKKLRESSYVCCSYMFRTLLSE</sequence>
<name>A0A8S4MYB1_OWEFU</name>
<proteinExistence type="predicted"/>
<feature type="transmembrane region" description="Helical" evidence="1">
    <location>
        <begin position="333"/>
        <end position="354"/>
    </location>
</feature>
<evidence type="ECO:0000313" key="2">
    <source>
        <dbReference type="EMBL" id="CAH1773241.1"/>
    </source>
</evidence>
<keyword evidence="1" id="KW-1133">Transmembrane helix</keyword>
<dbReference type="EMBL" id="CAIIXF020000001">
    <property type="protein sequence ID" value="CAH1773241.1"/>
    <property type="molecule type" value="Genomic_DNA"/>
</dbReference>
<comment type="caution">
    <text evidence="2">The sequence shown here is derived from an EMBL/GenBank/DDBJ whole genome shotgun (WGS) entry which is preliminary data.</text>
</comment>
<dbReference type="AlphaFoldDB" id="A0A8S4MYB1"/>
<evidence type="ECO:0000313" key="3">
    <source>
        <dbReference type="Proteomes" id="UP000749559"/>
    </source>
</evidence>
<reference evidence="2" key="1">
    <citation type="submission" date="2022-03" db="EMBL/GenBank/DDBJ databases">
        <authorList>
            <person name="Martin C."/>
        </authorList>
    </citation>
    <scope>NUCLEOTIDE SEQUENCE</scope>
</reference>